<name>A0ABU8WZI8_9BURK</name>
<evidence type="ECO:0000313" key="1">
    <source>
        <dbReference type="EMBL" id="MEJ8852173.1"/>
    </source>
</evidence>
<evidence type="ECO:0000313" key="2">
    <source>
        <dbReference type="Proteomes" id="UP001385892"/>
    </source>
</evidence>
<dbReference type="RefSeq" id="WP_340348071.1">
    <property type="nucleotide sequence ID" value="NZ_JBBKZT010000032.1"/>
</dbReference>
<gene>
    <name evidence="1" type="ORF">WKW82_36475</name>
</gene>
<accession>A0ABU8WZI8</accession>
<dbReference type="EMBL" id="JBBKZT010000032">
    <property type="protein sequence ID" value="MEJ8852173.1"/>
    <property type="molecule type" value="Genomic_DNA"/>
</dbReference>
<sequence length="61" mass="6868">MGASRKHRRRQCLDRHRVEPNAFTSWTEAFEAGTVELYRLAVDERTGPRAPGEDEDAAPVG</sequence>
<reference evidence="1 2" key="1">
    <citation type="submission" date="2024-03" db="EMBL/GenBank/DDBJ databases">
        <title>Novel species of the genus Variovorax.</title>
        <authorList>
            <person name="Liu Q."/>
            <person name="Xin Y.-H."/>
        </authorList>
    </citation>
    <scope>NUCLEOTIDE SEQUENCE [LARGE SCALE GENOMIC DNA]</scope>
    <source>
        <strain evidence="1 2">KACC 18900</strain>
    </source>
</reference>
<comment type="caution">
    <text evidence="1">The sequence shown here is derived from an EMBL/GenBank/DDBJ whole genome shotgun (WGS) entry which is preliminary data.</text>
</comment>
<organism evidence="1 2">
    <name type="scientific">Variovorax rhizosphaerae</name>
    <dbReference type="NCBI Taxonomy" id="1836200"/>
    <lineage>
        <taxon>Bacteria</taxon>
        <taxon>Pseudomonadati</taxon>
        <taxon>Pseudomonadota</taxon>
        <taxon>Betaproteobacteria</taxon>
        <taxon>Burkholderiales</taxon>
        <taxon>Comamonadaceae</taxon>
        <taxon>Variovorax</taxon>
    </lineage>
</organism>
<keyword evidence="2" id="KW-1185">Reference proteome</keyword>
<proteinExistence type="predicted"/>
<dbReference type="Proteomes" id="UP001385892">
    <property type="component" value="Unassembled WGS sequence"/>
</dbReference>
<protein>
    <submittedName>
        <fullName evidence="1">Uncharacterized protein</fullName>
    </submittedName>
</protein>